<dbReference type="PROSITE" id="PS50012">
    <property type="entry name" value="RCC1_3"/>
    <property type="match status" value="7"/>
</dbReference>
<feature type="compositionally biased region" description="Low complexity" evidence="4">
    <location>
        <begin position="102"/>
        <end position="114"/>
    </location>
</feature>
<dbReference type="Proteomes" id="UP001412239">
    <property type="component" value="Unassembled WGS sequence"/>
</dbReference>
<evidence type="ECO:0000313" key="7">
    <source>
        <dbReference type="Proteomes" id="UP001412239"/>
    </source>
</evidence>
<gene>
    <name evidence="6" type="ORF">GSTUAT00001635001</name>
</gene>
<accession>A0A292Q5W0</accession>
<dbReference type="PRINTS" id="PR00633">
    <property type="entry name" value="RCCNDNSATION"/>
</dbReference>
<feature type="repeat" description="RCC1" evidence="3">
    <location>
        <begin position="499"/>
        <end position="562"/>
    </location>
</feature>
<feature type="compositionally biased region" description="Basic and acidic residues" evidence="4">
    <location>
        <begin position="115"/>
        <end position="130"/>
    </location>
</feature>
<dbReference type="PROSITE" id="PS00626">
    <property type="entry name" value="RCC1_2"/>
    <property type="match status" value="2"/>
</dbReference>
<dbReference type="SUPFAM" id="SSF50985">
    <property type="entry name" value="RCC1/BLIP-II"/>
    <property type="match status" value="1"/>
</dbReference>
<feature type="repeat" description="RCC1" evidence="3">
    <location>
        <begin position="440"/>
        <end position="498"/>
    </location>
</feature>
<feature type="region of interest" description="Disordered" evidence="4">
    <location>
        <begin position="65"/>
        <end position="174"/>
    </location>
</feature>
<feature type="repeat" description="RCC1" evidence="3">
    <location>
        <begin position="332"/>
        <end position="384"/>
    </location>
</feature>
<dbReference type="InterPro" id="IPR000408">
    <property type="entry name" value="Reg_chr_condens"/>
</dbReference>
<feature type="region of interest" description="Disordered" evidence="4">
    <location>
        <begin position="270"/>
        <end position="303"/>
    </location>
</feature>
<dbReference type="PANTHER" id="PTHR45982:SF1">
    <property type="entry name" value="REGULATOR OF CHROMOSOME CONDENSATION"/>
    <property type="match status" value="1"/>
</dbReference>
<evidence type="ECO:0000256" key="3">
    <source>
        <dbReference type="PROSITE-ProRule" id="PRU00235"/>
    </source>
</evidence>
<dbReference type="EMBL" id="LN890960">
    <property type="protein sequence ID" value="CUS14345.1"/>
    <property type="molecule type" value="Genomic_DNA"/>
</dbReference>
<dbReference type="InterPro" id="IPR058923">
    <property type="entry name" value="RCC1-like_dom"/>
</dbReference>
<feature type="repeat" description="RCC1" evidence="3">
    <location>
        <begin position="197"/>
        <end position="253"/>
    </location>
</feature>
<evidence type="ECO:0000256" key="2">
    <source>
        <dbReference type="ARBA" id="ARBA00022737"/>
    </source>
</evidence>
<dbReference type="InterPro" id="IPR009091">
    <property type="entry name" value="RCC1/BLIP-II"/>
</dbReference>
<feature type="repeat" description="RCC1" evidence="3">
    <location>
        <begin position="563"/>
        <end position="618"/>
    </location>
</feature>
<feature type="compositionally biased region" description="Acidic residues" evidence="4">
    <location>
        <begin position="282"/>
        <end position="294"/>
    </location>
</feature>
<evidence type="ECO:0000313" key="6">
    <source>
        <dbReference type="EMBL" id="CUS14345.1"/>
    </source>
</evidence>
<dbReference type="PANTHER" id="PTHR45982">
    <property type="entry name" value="REGULATOR OF CHROMOSOME CONDENSATION"/>
    <property type="match status" value="1"/>
</dbReference>
<feature type="repeat" description="RCC1" evidence="3">
    <location>
        <begin position="385"/>
        <end position="439"/>
    </location>
</feature>
<feature type="compositionally biased region" description="Basic and acidic residues" evidence="4">
    <location>
        <begin position="164"/>
        <end position="174"/>
    </location>
</feature>
<dbReference type="Gene3D" id="2.130.10.30">
    <property type="entry name" value="Regulator of chromosome condensation 1/beta-lactamase-inhibitor protein II"/>
    <property type="match status" value="1"/>
</dbReference>
<dbReference type="GO" id="GO:0005737">
    <property type="term" value="C:cytoplasm"/>
    <property type="evidence" value="ECO:0007669"/>
    <property type="project" value="TreeGrafter"/>
</dbReference>
<keyword evidence="1" id="KW-0344">Guanine-nucleotide releasing factor</keyword>
<name>A0A292Q5W0_9PEZI</name>
<dbReference type="PROSITE" id="PS00625">
    <property type="entry name" value="RCC1_1"/>
    <property type="match status" value="1"/>
</dbReference>
<keyword evidence="7" id="KW-1185">Reference proteome</keyword>
<reference evidence="6" key="1">
    <citation type="submission" date="2015-10" db="EMBL/GenBank/DDBJ databases">
        <authorList>
            <person name="Regsiter A."/>
            <person name="william w."/>
        </authorList>
    </citation>
    <scope>NUCLEOTIDE SEQUENCE</scope>
    <source>
        <strain evidence="6">Montdore</strain>
    </source>
</reference>
<feature type="compositionally biased region" description="Basic and acidic residues" evidence="4">
    <location>
        <begin position="139"/>
        <end position="156"/>
    </location>
</feature>
<dbReference type="GO" id="GO:0005085">
    <property type="term" value="F:guanyl-nucleotide exchange factor activity"/>
    <property type="evidence" value="ECO:0007669"/>
    <property type="project" value="TreeGrafter"/>
</dbReference>
<protein>
    <recommendedName>
        <fullName evidence="5">RCC1-like domain-containing protein</fullName>
    </recommendedName>
</protein>
<sequence>MPPRVSKRKAAEVVENAFNRSPESEGERAADVTLVIRKGIRTRKIAEPKTKIKTVAKATKTTKVLKSPGTGTTAVQHTSAATTKAAKKVTGKANPSSPPKAAPVSKAKKAAAAAAEKKVADEEQVEEVKATKGKKQKEKAREREKEMGNEGLKEIEETATVEGAKGEKSVEPARKKSRVGAKALAGSKITSVPIQRLNIYAFGTGDNAELGLGPEINAKVVKRPRLNAHLLPEKVGIVAVAIGGMHGLALSHEGKVYSWGVNDQYALGRETKYTPPMRDVGSDGDSDSDSDGEEPLNPLESTPMLITTFPEGTVITNIAAGDSISIAVTDTGKVYGWGTFRCSDGILGFNEKTRIQSVPVLLPTLKNIVQVSVGTDHVLGLTREGNVYAWGNGQQFQLGRRVVERTRLNGLIPREFGLPRRQVKYVATGSYHSFAITQDGRVWAWGLNQFGQCGIYDPQHAGEDNTVIPVPTVVQGLTKYKIVQISAGEHHSAAVTEDGELLVWGRLDGGQLGLDPETLPAEDVVRDVSGKPRYLSTPHAVPSIKFSFIGCGTHHNIAISTEGQAYSWGFGGSYQTGLGPEAEDEIKCPTKIENTATRGIEMVYSDAGGQFSILAGIPPKLTNGTL</sequence>
<evidence type="ECO:0000256" key="1">
    <source>
        <dbReference type="ARBA" id="ARBA00022658"/>
    </source>
</evidence>
<dbReference type="InterPro" id="IPR051553">
    <property type="entry name" value="Ran_GTPase-activating"/>
</dbReference>
<feature type="domain" description="RCC1-like" evidence="5">
    <location>
        <begin position="199"/>
        <end position="613"/>
    </location>
</feature>
<organism evidence="6 7">
    <name type="scientific">Tuber aestivum</name>
    <name type="common">summer truffle</name>
    <dbReference type="NCBI Taxonomy" id="59557"/>
    <lineage>
        <taxon>Eukaryota</taxon>
        <taxon>Fungi</taxon>
        <taxon>Dikarya</taxon>
        <taxon>Ascomycota</taxon>
        <taxon>Pezizomycotina</taxon>
        <taxon>Pezizomycetes</taxon>
        <taxon>Pezizales</taxon>
        <taxon>Tuberaceae</taxon>
        <taxon>Tuber</taxon>
    </lineage>
</organism>
<dbReference type="AlphaFoldDB" id="A0A292Q5W0"/>
<keyword evidence="2" id="KW-0677">Repeat</keyword>
<proteinExistence type="predicted"/>
<evidence type="ECO:0000256" key="4">
    <source>
        <dbReference type="SAM" id="MobiDB-lite"/>
    </source>
</evidence>
<dbReference type="Pfam" id="PF25390">
    <property type="entry name" value="WD40_RLD"/>
    <property type="match status" value="1"/>
</dbReference>
<evidence type="ECO:0000259" key="5">
    <source>
        <dbReference type="Pfam" id="PF25390"/>
    </source>
</evidence>
<feature type="repeat" description="RCC1" evidence="3">
    <location>
        <begin position="254"/>
        <end position="331"/>
    </location>
</feature>